<dbReference type="Gene3D" id="2.60.40.10">
    <property type="entry name" value="Immunoglobulins"/>
    <property type="match status" value="1"/>
</dbReference>
<sequence>MNKAKLYALAMLTAGTTIAEAQNTPVSQMEKLTRGVVVVPAASGSGQFISWRLLGTDNDATTFDILKDGKLLKTDIFDKTNFVDKTGYTNSNYQIVTKQNGVATDTTAAVTSWGNIYMQLPLDRPEGGVTPAKETYTYSPNDCSAGDVDGDGEYEIIVKWDPSNSKDNSQSGYTGNVYLDCYKLDGTKLWRIDLGKNIRAGAHYTQFMVYDFDGDGKAEMMCKTAPGSIDGAGQYVSEAADDETIKKVNNTYDWRNTSGKVKGGQEYLTVFDGYTGKAVHTVFYRPNRAPKSDATPQWGGEAKWTFNWDDRSGKTDTEYGNRGERYLAGVAYLDGPNKNPSGIFSRGYYTWAYIWAVDFDGEKLSTKWLHASVSKVKEIVYDGDGKAIHTKTHAKNTNPENKGSKTMYGNGNHNLSIADVDGDGCDEIIWGSAALNNDGKLLYATGYGHGDAIHVSDLLPDRPGLEVFQVHEDGTCGYGWDLHDAATGEVIYSATSSGDNGRGMAADIDGDHKGFEFWSGAKDGTHQAGNGTAFTTKQGSVNFRAYWDGDLQDELLDGNQMDKWNGNGTNRIYPLTGKNFYDIANSSTCNSTKKTPNLLADLFGDWREELILWDGSDAAHLNIFTTNVESSYRVPTLMHDHTYRMGIAWQNTAYNQPPHLGYYLPGSFTTRYVLTGKGAFEQTVVQGDSITTIAFRPINSGRPTLSKVILPDGTETTTAPEGFKFNASSYYTTRELSLEGKPMMIGTYEFILKSGANVVDKTTQTDTIRIYSTDPTAIESVTSNETGEWVRLTSSSSMTDDIELTFSLKKAQNVRIGIYSMAGAQVVNVNHTAVNSAPLKIFGLSRLPAGIYMLKVESGEGTFTKKLLKR</sequence>
<dbReference type="GeneID" id="82158402"/>
<dbReference type="InterPro" id="IPR028994">
    <property type="entry name" value="Integrin_alpha_N"/>
</dbReference>
<dbReference type="Pfam" id="PF18962">
    <property type="entry name" value="Por_Secre_tail"/>
    <property type="match status" value="1"/>
</dbReference>
<keyword evidence="6" id="KW-1185">Reference proteome</keyword>
<dbReference type="PANTHER" id="PTHR43118">
    <property type="entry name" value="RHAMNOGALACTURONAN LYASE (EUROFUNG)"/>
    <property type="match status" value="1"/>
</dbReference>
<dbReference type="Proteomes" id="UP001193734">
    <property type="component" value="Unassembled WGS sequence"/>
</dbReference>
<gene>
    <name evidence="5" type="ORF">HPS55_11565</name>
</gene>
<dbReference type="Pfam" id="PF18370">
    <property type="entry name" value="RGI_lyase"/>
    <property type="match status" value="1"/>
</dbReference>
<evidence type="ECO:0000259" key="4">
    <source>
        <dbReference type="Pfam" id="PF21348"/>
    </source>
</evidence>
<comment type="caution">
    <text evidence="5">The sequence shown here is derived from an EMBL/GenBank/DDBJ whole genome shotgun (WGS) entry which is preliminary data.</text>
</comment>
<evidence type="ECO:0000259" key="2">
    <source>
        <dbReference type="Pfam" id="PF18370"/>
    </source>
</evidence>
<dbReference type="InterPro" id="IPR013783">
    <property type="entry name" value="Ig-like_fold"/>
</dbReference>
<protein>
    <submittedName>
        <fullName evidence="5">T9SS type A sorting domain-containing protein</fullName>
    </submittedName>
</protein>
<dbReference type="RefSeq" id="WP_172177301.1">
    <property type="nucleotide sequence ID" value="NZ_CASGIA010000010.1"/>
</dbReference>
<dbReference type="CDD" id="cd10318">
    <property type="entry name" value="RGL11"/>
    <property type="match status" value="1"/>
</dbReference>
<evidence type="ECO:0000313" key="6">
    <source>
        <dbReference type="Proteomes" id="UP001193734"/>
    </source>
</evidence>
<evidence type="ECO:0000259" key="3">
    <source>
        <dbReference type="Pfam" id="PF18962"/>
    </source>
</evidence>
<dbReference type="SUPFAM" id="SSF69318">
    <property type="entry name" value="Integrin alpha N-terminal domain"/>
    <property type="match status" value="1"/>
</dbReference>
<feature type="chain" id="PRO_5046600542" evidence="1">
    <location>
        <begin position="22"/>
        <end position="870"/>
    </location>
</feature>
<feature type="domain" description="Secretion system C-terminal sorting" evidence="3">
    <location>
        <begin position="799"/>
        <end position="867"/>
    </location>
</feature>
<feature type="domain" description="Rhamnogalacturonan I lyase beta-sheet" evidence="2">
    <location>
        <begin position="28"/>
        <end position="113"/>
    </location>
</feature>
<dbReference type="EMBL" id="JABKKE010000021">
    <property type="protein sequence ID" value="NPE14947.1"/>
    <property type="molecule type" value="Genomic_DNA"/>
</dbReference>
<name>A0ABX2AVZ6_9BACT</name>
<feature type="domain" description="Rhamnogalacturonan lyase family 11 C-terminal" evidence="4">
    <location>
        <begin position="400"/>
        <end position="667"/>
    </location>
</feature>
<dbReference type="Pfam" id="PF21348">
    <property type="entry name" value="RGL11_C"/>
    <property type="match status" value="2"/>
</dbReference>
<evidence type="ECO:0000313" key="5">
    <source>
        <dbReference type="EMBL" id="NPE14947.1"/>
    </source>
</evidence>
<feature type="signal peptide" evidence="1">
    <location>
        <begin position="1"/>
        <end position="21"/>
    </location>
</feature>
<accession>A0ABX2AVZ6</accession>
<proteinExistence type="predicted"/>
<feature type="domain" description="Rhamnogalacturonan lyase family 11 C-terminal" evidence="4">
    <location>
        <begin position="117"/>
        <end position="386"/>
    </location>
</feature>
<reference evidence="5 6" key="1">
    <citation type="submission" date="2020-05" db="EMBL/GenBank/DDBJ databases">
        <title>Distinct polysaccharide utilization as determinants for interspecies competition between intestinal Prevotella spp.</title>
        <authorList>
            <person name="Galvez E.J.C."/>
            <person name="Iljazovic A."/>
            <person name="Strowig T."/>
        </authorList>
    </citation>
    <scope>NUCLEOTIDE SEQUENCE [LARGE SCALE GENOMIC DNA]</scope>
    <source>
        <strain evidence="5 6">PROD</strain>
    </source>
</reference>
<evidence type="ECO:0000256" key="1">
    <source>
        <dbReference type="SAM" id="SignalP"/>
    </source>
</evidence>
<dbReference type="PANTHER" id="PTHR43118:SF1">
    <property type="entry name" value="RHAMNOGALACTURONAN LYASE (EUROFUNG)"/>
    <property type="match status" value="1"/>
</dbReference>
<dbReference type="InterPro" id="IPR049366">
    <property type="entry name" value="RGL11_C"/>
</dbReference>
<keyword evidence="1" id="KW-0732">Signal</keyword>
<dbReference type="InterPro" id="IPR026444">
    <property type="entry name" value="Secre_tail"/>
</dbReference>
<dbReference type="NCBIfam" id="TIGR04183">
    <property type="entry name" value="Por_Secre_tail"/>
    <property type="match status" value="1"/>
</dbReference>
<dbReference type="InterPro" id="IPR041624">
    <property type="entry name" value="RGI_lyase"/>
</dbReference>
<organism evidence="5 6">
    <name type="scientific">Xylanibacter rodentium</name>
    <dbReference type="NCBI Taxonomy" id="2736289"/>
    <lineage>
        <taxon>Bacteria</taxon>
        <taxon>Pseudomonadati</taxon>
        <taxon>Bacteroidota</taxon>
        <taxon>Bacteroidia</taxon>
        <taxon>Bacteroidales</taxon>
        <taxon>Prevotellaceae</taxon>
        <taxon>Xylanibacter</taxon>
    </lineage>
</organism>
<dbReference type="InterPro" id="IPR034641">
    <property type="entry name" value="RGL11"/>
</dbReference>